<dbReference type="PANTHER" id="PTHR30163">
    <property type="entry name" value="MEMBRANE-BOUND LYTIC MUREIN TRANSGLYCOSYLASE B"/>
    <property type="match status" value="1"/>
</dbReference>
<evidence type="ECO:0000256" key="1">
    <source>
        <dbReference type="SAM" id="MobiDB-lite"/>
    </source>
</evidence>
<dbReference type="AlphaFoldDB" id="A0A5Q2MDZ7"/>
<feature type="region of interest" description="Disordered" evidence="1">
    <location>
        <begin position="139"/>
        <end position="178"/>
    </location>
</feature>
<gene>
    <name evidence="3" type="ORF">GEV26_08150</name>
</gene>
<sequence length="271" mass="28243">MKRVESNGDRSTNGLLLALSGVLVVAAALIAVSALTVGTDDVPDRSTGQPPVTQQLPAPTATPTTTMAPVQPADEAVRPEPARVRSGVAPAWVDRIAAGTGIGPVAVEAYGAASLRLARERPACRLGWTTLAGIGAVESGHGTEGGSRLRTDGTTTRKILGPALDGTAGNGSIRSDRDSARLHGDAQWDHAMGPMQFIPSTWQRWRSDGNRDGVADPHNIFDAAYAAGRYLCASGGDMTTGPGWTRAVFSYNHSDAYVLSVLARANRYAGD</sequence>
<dbReference type="PANTHER" id="PTHR30163:SF8">
    <property type="entry name" value="LYTIC MUREIN TRANSGLYCOSYLASE"/>
    <property type="match status" value="1"/>
</dbReference>
<dbReference type="InterPro" id="IPR043426">
    <property type="entry name" value="MltB-like"/>
</dbReference>
<evidence type="ECO:0000259" key="2">
    <source>
        <dbReference type="Pfam" id="PF13406"/>
    </source>
</evidence>
<dbReference type="InterPro" id="IPR023346">
    <property type="entry name" value="Lysozyme-like_dom_sf"/>
</dbReference>
<dbReference type="Pfam" id="PF13406">
    <property type="entry name" value="SLT_2"/>
    <property type="match status" value="1"/>
</dbReference>
<feature type="domain" description="Transglycosylase SLT" evidence="2">
    <location>
        <begin position="186"/>
        <end position="235"/>
    </location>
</feature>
<name>A0A5Q2MDZ7_9ACTN</name>
<dbReference type="GO" id="GO:0009253">
    <property type="term" value="P:peptidoglycan catabolic process"/>
    <property type="evidence" value="ECO:0007669"/>
    <property type="project" value="TreeGrafter"/>
</dbReference>
<dbReference type="KEGG" id="aef:GEV26_08150"/>
<reference evidence="3 4" key="1">
    <citation type="submission" date="2019-11" db="EMBL/GenBank/DDBJ databases">
        <authorList>
            <person name="Li J."/>
        </authorList>
    </citation>
    <scope>NUCLEOTIDE SEQUENCE [LARGE SCALE GENOMIC DNA]</scope>
    <source>
        <strain evidence="3 4">MF47</strain>
    </source>
</reference>
<dbReference type="InterPro" id="IPR031304">
    <property type="entry name" value="SLT_2"/>
</dbReference>
<dbReference type="Proteomes" id="UP000392064">
    <property type="component" value="Chromosome"/>
</dbReference>
<organism evidence="3 4">
    <name type="scientific">Aeromicrobium yanjiei</name>
    <dbReference type="NCBI Taxonomy" id="2662028"/>
    <lineage>
        <taxon>Bacteria</taxon>
        <taxon>Bacillati</taxon>
        <taxon>Actinomycetota</taxon>
        <taxon>Actinomycetes</taxon>
        <taxon>Propionibacteriales</taxon>
        <taxon>Nocardioidaceae</taxon>
        <taxon>Aeromicrobium</taxon>
    </lineage>
</organism>
<accession>A0A5Q2MDZ7</accession>
<keyword evidence="4" id="KW-1185">Reference proteome</keyword>
<evidence type="ECO:0000313" key="3">
    <source>
        <dbReference type="EMBL" id="QGG41337.1"/>
    </source>
</evidence>
<protein>
    <submittedName>
        <fullName evidence="3">Murein transglycosylase</fullName>
    </submittedName>
</protein>
<proteinExistence type="predicted"/>
<dbReference type="RefSeq" id="WP_153652605.1">
    <property type="nucleotide sequence ID" value="NZ_CP045737.1"/>
</dbReference>
<dbReference type="GO" id="GO:0008933">
    <property type="term" value="F:peptidoglycan lytic transglycosylase activity"/>
    <property type="evidence" value="ECO:0007669"/>
    <property type="project" value="TreeGrafter"/>
</dbReference>
<feature type="region of interest" description="Disordered" evidence="1">
    <location>
        <begin position="39"/>
        <end position="82"/>
    </location>
</feature>
<dbReference type="CDD" id="cd13399">
    <property type="entry name" value="Slt35-like"/>
    <property type="match status" value="1"/>
</dbReference>
<dbReference type="EMBL" id="CP045737">
    <property type="protein sequence ID" value="QGG41337.1"/>
    <property type="molecule type" value="Genomic_DNA"/>
</dbReference>
<evidence type="ECO:0000313" key="4">
    <source>
        <dbReference type="Proteomes" id="UP000392064"/>
    </source>
</evidence>
<feature type="compositionally biased region" description="Low complexity" evidence="1">
    <location>
        <begin position="49"/>
        <end position="73"/>
    </location>
</feature>
<dbReference type="SUPFAM" id="SSF53955">
    <property type="entry name" value="Lysozyme-like"/>
    <property type="match status" value="1"/>
</dbReference>
<dbReference type="Gene3D" id="1.10.530.10">
    <property type="match status" value="1"/>
</dbReference>